<keyword evidence="15" id="KW-0739">Sodium transport</keyword>
<reference evidence="32 33" key="1">
    <citation type="submission" date="2024-02" db="EMBL/GenBank/DDBJ databases">
        <authorList>
            <person name="Daric V."/>
            <person name="Darras S."/>
        </authorList>
    </citation>
    <scope>NUCLEOTIDE SEQUENCE [LARGE SCALE GENOMIC DNA]</scope>
</reference>
<dbReference type="Proteomes" id="UP001642483">
    <property type="component" value="Unassembled WGS sequence"/>
</dbReference>
<evidence type="ECO:0000256" key="3">
    <source>
        <dbReference type="ARBA" id="ARBA00011407"/>
    </source>
</evidence>
<comment type="catalytic activity">
    <reaction evidence="28">
        <text>taurocholate(out) + 2 Na(+)(out) = taurocholate(in) + 2 Na(+)(in)</text>
        <dbReference type="Rhea" id="RHEA:71875"/>
        <dbReference type="ChEBI" id="CHEBI:29101"/>
        <dbReference type="ChEBI" id="CHEBI:36257"/>
    </reaction>
</comment>
<feature type="transmembrane region" description="Helical" evidence="31">
    <location>
        <begin position="253"/>
        <end position="274"/>
    </location>
</feature>
<evidence type="ECO:0000256" key="11">
    <source>
        <dbReference type="ARBA" id="ARBA00023055"/>
    </source>
</evidence>
<feature type="transmembrane region" description="Helical" evidence="31">
    <location>
        <begin position="147"/>
        <end position="170"/>
    </location>
</feature>
<keyword evidence="11" id="KW-0445">Lipid transport</keyword>
<evidence type="ECO:0000256" key="18">
    <source>
        <dbReference type="ARBA" id="ARBA00032438"/>
    </source>
</evidence>
<keyword evidence="6" id="KW-0597">Phosphoprotein</keyword>
<evidence type="ECO:0000256" key="5">
    <source>
        <dbReference type="ARBA" id="ARBA00022448"/>
    </source>
</evidence>
<dbReference type="InterPro" id="IPR038770">
    <property type="entry name" value="Na+/solute_symporter_sf"/>
</dbReference>
<keyword evidence="8" id="KW-0769">Symport</keyword>
<comment type="similarity">
    <text evidence="2">Belongs to the bile acid:sodium symporter (BASS) (TC 2.A.28) family.</text>
</comment>
<evidence type="ECO:0000256" key="12">
    <source>
        <dbReference type="ARBA" id="ARBA00023065"/>
    </source>
</evidence>
<gene>
    <name evidence="32" type="ORF">CVLEPA_LOCUS20124</name>
</gene>
<evidence type="ECO:0000313" key="33">
    <source>
        <dbReference type="Proteomes" id="UP001642483"/>
    </source>
</evidence>
<dbReference type="Gene3D" id="1.20.1530.20">
    <property type="match status" value="1"/>
</dbReference>
<evidence type="ECO:0000256" key="22">
    <source>
        <dbReference type="ARBA" id="ARBA00034231"/>
    </source>
</evidence>
<comment type="catalytic activity">
    <reaction evidence="30">
        <text>tauronorcholate(out) + 2 Na(+)(out) = tauronorcholate(in) + 2 Na(+)(in)</text>
        <dbReference type="Rhea" id="RHEA:71915"/>
        <dbReference type="ChEBI" id="CHEBI:29101"/>
        <dbReference type="ChEBI" id="CHEBI:191405"/>
    </reaction>
</comment>
<evidence type="ECO:0000256" key="19">
    <source>
        <dbReference type="ARBA" id="ARBA00033014"/>
    </source>
</evidence>
<comment type="subunit">
    <text evidence="3">Monomer and homodimer.</text>
</comment>
<feature type="transmembrane region" description="Helical" evidence="31">
    <location>
        <begin position="309"/>
        <end position="335"/>
    </location>
</feature>
<evidence type="ECO:0000256" key="2">
    <source>
        <dbReference type="ARBA" id="ARBA00006528"/>
    </source>
</evidence>
<evidence type="ECO:0000256" key="14">
    <source>
        <dbReference type="ARBA" id="ARBA00023180"/>
    </source>
</evidence>
<dbReference type="PANTHER" id="PTHR10361">
    <property type="entry name" value="SODIUM-BILE ACID COTRANSPORTER"/>
    <property type="match status" value="1"/>
</dbReference>
<keyword evidence="14" id="KW-0325">Glycoprotein</keyword>
<evidence type="ECO:0000256" key="23">
    <source>
        <dbReference type="ARBA" id="ARBA00046038"/>
    </source>
</evidence>
<evidence type="ECO:0000313" key="32">
    <source>
        <dbReference type="EMBL" id="CAK8688089.1"/>
    </source>
</evidence>
<comment type="caution">
    <text evidence="32">The sequence shown here is derived from an EMBL/GenBank/DDBJ whole genome shotgun (WGS) entry which is preliminary data.</text>
</comment>
<keyword evidence="9 31" id="KW-1133">Transmembrane helix</keyword>
<evidence type="ECO:0000256" key="26">
    <source>
        <dbReference type="ARBA" id="ARBA00047743"/>
    </source>
</evidence>
<feature type="transmembrane region" description="Helical" evidence="31">
    <location>
        <begin position="120"/>
        <end position="140"/>
    </location>
</feature>
<organism evidence="32 33">
    <name type="scientific">Clavelina lepadiformis</name>
    <name type="common">Light-bulb sea squirt</name>
    <name type="synonym">Ascidia lepadiformis</name>
    <dbReference type="NCBI Taxonomy" id="159417"/>
    <lineage>
        <taxon>Eukaryota</taxon>
        <taxon>Metazoa</taxon>
        <taxon>Chordata</taxon>
        <taxon>Tunicata</taxon>
        <taxon>Ascidiacea</taxon>
        <taxon>Aplousobranchia</taxon>
        <taxon>Clavelinidae</taxon>
        <taxon>Clavelina</taxon>
    </lineage>
</organism>
<name>A0ABP0G8E4_CLALP</name>
<evidence type="ECO:0000256" key="24">
    <source>
        <dbReference type="ARBA" id="ARBA00047311"/>
    </source>
</evidence>
<comment type="catalytic activity">
    <reaction evidence="21">
        <text>glycocholate(out) + 2 Na(+)(out) = glycocholate(in) + 2 Na(+)(in)</text>
        <dbReference type="Rhea" id="RHEA:71935"/>
        <dbReference type="ChEBI" id="CHEBI:29101"/>
        <dbReference type="ChEBI" id="CHEBI:29746"/>
    </reaction>
</comment>
<comment type="catalytic activity">
    <reaction evidence="26">
        <text>taurodeoxycholate(out) + 2 Na(+)(out) = taurodeoxycholate(in) + 2 Na(+)(in)</text>
        <dbReference type="Rhea" id="RHEA:72087"/>
        <dbReference type="ChEBI" id="CHEBI:29101"/>
        <dbReference type="ChEBI" id="CHEBI:36261"/>
    </reaction>
</comment>
<proteinExistence type="inferred from homology"/>
<evidence type="ECO:0000256" key="15">
    <source>
        <dbReference type="ARBA" id="ARBA00023201"/>
    </source>
</evidence>
<dbReference type="InterPro" id="IPR002657">
    <property type="entry name" value="BilAc:Na_symport/Acr3"/>
</dbReference>
<feature type="transmembrane region" description="Helical" evidence="31">
    <location>
        <begin position="218"/>
        <end position="241"/>
    </location>
</feature>
<comment type="catalytic activity">
    <reaction evidence="25">
        <text>tauroursodeoxycholate(out) + 2 Na(+)(out) = tauroursodeoxycholate(in) + 2 Na(+)(in)</text>
        <dbReference type="Rhea" id="RHEA:71927"/>
        <dbReference type="ChEBI" id="CHEBI:29101"/>
        <dbReference type="ChEBI" id="CHEBI:132028"/>
    </reaction>
</comment>
<feature type="transmembrane region" description="Helical" evidence="31">
    <location>
        <begin position="190"/>
        <end position="211"/>
    </location>
</feature>
<comment type="catalytic activity">
    <reaction evidence="29">
        <text>taurochenodeoxycholate(out) + 2 Na(+)(out) = taurochenodeoxycholate(in) + 2 Na(+)(in)</text>
        <dbReference type="Rhea" id="RHEA:71923"/>
        <dbReference type="ChEBI" id="CHEBI:9407"/>
        <dbReference type="ChEBI" id="CHEBI:29101"/>
    </reaction>
</comment>
<evidence type="ECO:0000256" key="4">
    <source>
        <dbReference type="ARBA" id="ARBA00013351"/>
    </source>
</evidence>
<evidence type="ECO:0000256" key="31">
    <source>
        <dbReference type="SAM" id="Phobius"/>
    </source>
</evidence>
<evidence type="ECO:0000256" key="28">
    <source>
        <dbReference type="ARBA" id="ARBA00048327"/>
    </source>
</evidence>
<sequence>MNFTNKSSSNFENVTTLATWINTSFMTSQKMNLTDDGTPIVDFSNDPLKTALNEATRWLSISILVEVMLGLGCTVEITELKAHLKKPIGVGIAALIQFILIPLIVFGIAKASNLPKVPAVVALVTTSIPGGTLSNILAYLIKGDMALSMLMTSCSSVLAFAFIPFNLFVYGSQWLPDDTDYRHLIPYQSVLLSLILLMGAVSVGVLVSWKVPKVAKIIVLICQILLVVSVAGLAVLSGLLYRDELLRFLPLELWLMCALLPPVGYALGFLLSTVARINGNTRRTVAIETMCQNGQLGCAILKVAFPHQLIGSFFVFPLLYSAFQMVEGLLVVAFFKFKDKSPGQSPTEEKKFDLNSDSVRKLRKVSIHVIDRMRQSFARIKSEDRLPVVPGSIDELSDEQSSSKSDVISLECYKVSVDQPAPTLDDVKNSDVTQDKDCFKAQPIKGESN</sequence>
<keyword evidence="13 31" id="KW-0472">Membrane</keyword>
<evidence type="ECO:0000256" key="8">
    <source>
        <dbReference type="ARBA" id="ARBA00022847"/>
    </source>
</evidence>
<dbReference type="EMBL" id="CAWYQH010000108">
    <property type="protein sequence ID" value="CAK8688089.1"/>
    <property type="molecule type" value="Genomic_DNA"/>
</dbReference>
<comment type="catalytic activity">
    <reaction evidence="22">
        <text>cholate(out) + 2 Na(+)(out) = cholate(in) + 2 Na(+)(in)</text>
        <dbReference type="Rhea" id="RHEA:71911"/>
        <dbReference type="ChEBI" id="CHEBI:29101"/>
        <dbReference type="ChEBI" id="CHEBI:29747"/>
    </reaction>
</comment>
<comment type="catalytic activity">
    <reaction evidence="27">
        <text>tauro-beta-muricholate(out) + 2 Na(+)(out) = tauro-beta-muricholate(in) + 2 Na(+)(in)</text>
        <dbReference type="Rhea" id="RHEA:72179"/>
        <dbReference type="ChEBI" id="CHEBI:29101"/>
        <dbReference type="ChEBI" id="CHEBI:133064"/>
    </reaction>
</comment>
<evidence type="ECO:0000256" key="1">
    <source>
        <dbReference type="ARBA" id="ARBA00004141"/>
    </source>
</evidence>
<evidence type="ECO:0000256" key="9">
    <source>
        <dbReference type="ARBA" id="ARBA00022989"/>
    </source>
</evidence>
<accession>A0ABP0G8E4</accession>
<comment type="subcellular location">
    <subcellularLocation>
        <location evidence="1">Membrane</location>
        <topology evidence="1">Multi-pass membrane protein</topology>
    </subcellularLocation>
</comment>
<evidence type="ECO:0000256" key="16">
    <source>
        <dbReference type="ARBA" id="ARBA00030792"/>
    </source>
</evidence>
<dbReference type="Pfam" id="PF01758">
    <property type="entry name" value="SBF"/>
    <property type="match status" value="1"/>
</dbReference>
<keyword evidence="33" id="KW-1185">Reference proteome</keyword>
<evidence type="ECO:0000256" key="29">
    <source>
        <dbReference type="ARBA" id="ARBA00048338"/>
    </source>
</evidence>
<keyword evidence="7 31" id="KW-0812">Transmembrane</keyword>
<feature type="transmembrane region" description="Helical" evidence="31">
    <location>
        <begin position="87"/>
        <end position="108"/>
    </location>
</feature>
<evidence type="ECO:0000256" key="25">
    <source>
        <dbReference type="ARBA" id="ARBA00047596"/>
    </source>
</evidence>
<evidence type="ECO:0000256" key="30">
    <source>
        <dbReference type="ARBA" id="ARBA00049276"/>
    </source>
</evidence>
<dbReference type="InterPro" id="IPR004710">
    <property type="entry name" value="Bilac:Na_transpt"/>
</dbReference>
<evidence type="ECO:0000256" key="27">
    <source>
        <dbReference type="ARBA" id="ARBA00048013"/>
    </source>
</evidence>
<evidence type="ECO:0000256" key="20">
    <source>
        <dbReference type="ARBA" id="ARBA00033223"/>
    </source>
</evidence>
<protein>
    <recommendedName>
        <fullName evidence="4">Ileal sodium/bile acid cotransporter</fullName>
    </recommendedName>
    <alternativeName>
        <fullName evidence="18">Apical sodium-dependent bile acid transporter</fullName>
    </alternativeName>
    <alternativeName>
        <fullName evidence="20">Ileal Na(+)/bile acid cotransporter</fullName>
    </alternativeName>
    <alternativeName>
        <fullName evidence="16">Ileal sodium-dependent bile acid transporter</fullName>
    </alternativeName>
    <alternativeName>
        <fullName evidence="19">Na(+)-dependent ileal bile acid transporter</fullName>
    </alternativeName>
    <alternativeName>
        <fullName evidence="17">Solute carrier family 10 member 2</fullName>
    </alternativeName>
</protein>
<evidence type="ECO:0000256" key="13">
    <source>
        <dbReference type="ARBA" id="ARBA00023136"/>
    </source>
</evidence>
<comment type="catalytic activity">
    <reaction evidence="24">
        <text>tauroallocholate(out) + 2 Na(+)(out) = tauroallocholate(in) + 2 Na(+)(in)</text>
        <dbReference type="Rhea" id="RHEA:51840"/>
        <dbReference type="ChEBI" id="CHEBI:29101"/>
        <dbReference type="ChEBI" id="CHEBI:191406"/>
    </reaction>
</comment>
<evidence type="ECO:0000256" key="21">
    <source>
        <dbReference type="ARBA" id="ARBA00034215"/>
    </source>
</evidence>
<keyword evidence="5" id="KW-0813">Transport</keyword>
<keyword evidence="12" id="KW-0406">Ion transport</keyword>
<comment type="function">
    <text evidence="23">Plays a critical role in the sodium-dependent reabsorption of bile acids from the lumen of the small intestine. Transports various bile acids, unconjugated or conjugated, such as cholate and taurocholate. Also responsible for bile acid transport in the renal proximal tubules, a salvage mechanism that helps conserve bile acids. Works collaboratively with the Na(+)-taurocholate cotransporting polypeptide (NTCP), the organic solute transporter (OST), and the bile salt export pump (BSEP), to ensure efficacious biological recycling of bile acids during enterohepatic circulation.</text>
</comment>
<keyword evidence="10" id="KW-0915">Sodium</keyword>
<dbReference type="PANTHER" id="PTHR10361:SF19">
    <property type="entry name" value="ILEAL SODIUM_BILE ACID COTRANSPORTER"/>
    <property type="match status" value="1"/>
</dbReference>
<evidence type="ECO:0000256" key="17">
    <source>
        <dbReference type="ARBA" id="ARBA00031381"/>
    </source>
</evidence>
<evidence type="ECO:0000256" key="6">
    <source>
        <dbReference type="ARBA" id="ARBA00022553"/>
    </source>
</evidence>
<evidence type="ECO:0000256" key="10">
    <source>
        <dbReference type="ARBA" id="ARBA00023053"/>
    </source>
</evidence>
<evidence type="ECO:0000256" key="7">
    <source>
        <dbReference type="ARBA" id="ARBA00022692"/>
    </source>
</evidence>